<sequence length="250" mass="27787">MRRYGQFCPVAKAAEVFCQRWTALILRNITWGAHRFSDIQRGVPMMSPTLLSKRLKSLEQEGILERRANGRAVSYHLTLAGREFTPIIEAMGAWGQRWARRDLEEGEIDLDLLLWGIERGARADAFGARGVVRIEFTDQPAHKALWWFLNEDGRCQLCVDDPGGETDLFLAATVADFIRIYRGDIALRTSLADGILEAIGSYEARDALASWLNLGPLSAIRPVNAASGQGRTAARDPVVPASGMDQDRSM</sequence>
<dbReference type="Pfam" id="PF01638">
    <property type="entry name" value="HxlR"/>
    <property type="match status" value="1"/>
</dbReference>
<evidence type="ECO:0000256" key="1">
    <source>
        <dbReference type="ARBA" id="ARBA00023015"/>
    </source>
</evidence>
<name>A0ABT2X8X4_9RHOB</name>
<dbReference type="CDD" id="cd00090">
    <property type="entry name" value="HTH_ARSR"/>
    <property type="match status" value="1"/>
</dbReference>
<evidence type="ECO:0000256" key="2">
    <source>
        <dbReference type="ARBA" id="ARBA00023125"/>
    </source>
</evidence>
<evidence type="ECO:0000256" key="4">
    <source>
        <dbReference type="SAM" id="MobiDB-lite"/>
    </source>
</evidence>
<evidence type="ECO:0000259" key="5">
    <source>
        <dbReference type="PROSITE" id="PS51118"/>
    </source>
</evidence>
<keyword evidence="7" id="KW-1185">Reference proteome</keyword>
<dbReference type="SUPFAM" id="SSF46785">
    <property type="entry name" value="Winged helix' DNA-binding domain"/>
    <property type="match status" value="1"/>
</dbReference>
<keyword evidence="1" id="KW-0805">Transcription regulation</keyword>
<dbReference type="PANTHER" id="PTHR33204">
    <property type="entry name" value="TRANSCRIPTIONAL REGULATOR, MARR FAMILY"/>
    <property type="match status" value="1"/>
</dbReference>
<reference evidence="6 7" key="1">
    <citation type="submission" date="2022-10" db="EMBL/GenBank/DDBJ databases">
        <title>Defluviimonas sp. nov., isolated from ocean surface sediments.</title>
        <authorList>
            <person name="He W."/>
            <person name="Wang L."/>
            <person name="Zhang D.-F."/>
        </authorList>
    </citation>
    <scope>NUCLEOTIDE SEQUENCE [LARGE SCALE GENOMIC DNA]</scope>
    <source>
        <strain evidence="6 7">WL0024</strain>
    </source>
</reference>
<organism evidence="6 7">
    <name type="scientific">Albidovulum salinarum</name>
    <dbReference type="NCBI Taxonomy" id="2984153"/>
    <lineage>
        <taxon>Bacteria</taxon>
        <taxon>Pseudomonadati</taxon>
        <taxon>Pseudomonadota</taxon>
        <taxon>Alphaproteobacteria</taxon>
        <taxon>Rhodobacterales</taxon>
        <taxon>Paracoccaceae</taxon>
        <taxon>Albidovulum</taxon>
    </lineage>
</organism>
<dbReference type="Proteomes" id="UP001209535">
    <property type="component" value="Unassembled WGS sequence"/>
</dbReference>
<dbReference type="InterPro" id="IPR011991">
    <property type="entry name" value="ArsR-like_HTH"/>
</dbReference>
<dbReference type="InterPro" id="IPR036527">
    <property type="entry name" value="SCP2_sterol-bd_dom_sf"/>
</dbReference>
<protein>
    <submittedName>
        <fullName evidence="6">Helix-turn-helix transcriptional regulator</fullName>
    </submittedName>
</protein>
<dbReference type="PROSITE" id="PS51118">
    <property type="entry name" value="HTH_HXLR"/>
    <property type="match status" value="1"/>
</dbReference>
<dbReference type="EMBL" id="JAOVQO010000028">
    <property type="protein sequence ID" value="MCU9850396.1"/>
    <property type="molecule type" value="Genomic_DNA"/>
</dbReference>
<keyword evidence="3" id="KW-0804">Transcription</keyword>
<gene>
    <name evidence="6" type="ORF">OEZ60_20635</name>
</gene>
<feature type="region of interest" description="Disordered" evidence="4">
    <location>
        <begin position="226"/>
        <end position="250"/>
    </location>
</feature>
<dbReference type="Gene3D" id="1.10.10.10">
    <property type="entry name" value="Winged helix-like DNA-binding domain superfamily/Winged helix DNA-binding domain"/>
    <property type="match status" value="1"/>
</dbReference>
<keyword evidence="2" id="KW-0238">DNA-binding</keyword>
<feature type="domain" description="HTH hxlR-type" evidence="5">
    <location>
        <begin position="8"/>
        <end position="103"/>
    </location>
</feature>
<dbReference type="PANTHER" id="PTHR33204:SF18">
    <property type="entry name" value="TRANSCRIPTIONAL REGULATORY PROTEIN"/>
    <property type="match status" value="1"/>
</dbReference>
<accession>A0ABT2X8X4</accession>
<dbReference type="InterPro" id="IPR036388">
    <property type="entry name" value="WH-like_DNA-bd_sf"/>
</dbReference>
<dbReference type="InterPro" id="IPR036390">
    <property type="entry name" value="WH_DNA-bd_sf"/>
</dbReference>
<dbReference type="SUPFAM" id="SSF55718">
    <property type="entry name" value="SCP-like"/>
    <property type="match status" value="1"/>
</dbReference>
<comment type="caution">
    <text evidence="6">The sequence shown here is derived from an EMBL/GenBank/DDBJ whole genome shotgun (WGS) entry which is preliminary data.</text>
</comment>
<evidence type="ECO:0000313" key="7">
    <source>
        <dbReference type="Proteomes" id="UP001209535"/>
    </source>
</evidence>
<dbReference type="RefSeq" id="WP_263340451.1">
    <property type="nucleotide sequence ID" value="NZ_JAOVQO010000028.1"/>
</dbReference>
<dbReference type="InterPro" id="IPR002577">
    <property type="entry name" value="HTH_HxlR"/>
</dbReference>
<evidence type="ECO:0000313" key="6">
    <source>
        <dbReference type="EMBL" id="MCU9850396.1"/>
    </source>
</evidence>
<evidence type="ECO:0000256" key="3">
    <source>
        <dbReference type="ARBA" id="ARBA00023163"/>
    </source>
</evidence>
<proteinExistence type="predicted"/>